<dbReference type="PANTHER" id="PTHR15131:SF3">
    <property type="entry name" value="SNRNA-ACTIVATING PROTEIN COMPLEX SUBUNIT 1"/>
    <property type="match status" value="1"/>
</dbReference>
<evidence type="ECO:0000256" key="1">
    <source>
        <dbReference type="SAM" id="MobiDB-lite"/>
    </source>
</evidence>
<keyword evidence="3" id="KW-1185">Reference proteome</keyword>
<accession>A0A4Y2IJM2</accession>
<dbReference type="GO" id="GO:0042796">
    <property type="term" value="P:snRNA transcription by RNA polymerase III"/>
    <property type="evidence" value="ECO:0007669"/>
    <property type="project" value="TreeGrafter"/>
</dbReference>
<dbReference type="GO" id="GO:0042795">
    <property type="term" value="P:snRNA transcription by RNA polymerase II"/>
    <property type="evidence" value="ECO:0007669"/>
    <property type="project" value="TreeGrafter"/>
</dbReference>
<feature type="region of interest" description="Disordered" evidence="1">
    <location>
        <begin position="283"/>
        <end position="394"/>
    </location>
</feature>
<reference evidence="2 3" key="1">
    <citation type="journal article" date="2019" name="Sci. Rep.">
        <title>Orb-weaving spider Araneus ventricosus genome elucidates the spidroin gene catalogue.</title>
        <authorList>
            <person name="Kono N."/>
            <person name="Nakamura H."/>
            <person name="Ohtoshi R."/>
            <person name="Moran D.A.P."/>
            <person name="Shinohara A."/>
            <person name="Yoshida Y."/>
            <person name="Fujiwara M."/>
            <person name="Mori M."/>
            <person name="Tomita M."/>
            <person name="Arakawa K."/>
        </authorList>
    </citation>
    <scope>NUCLEOTIDE SEQUENCE [LARGE SCALE GENOMIC DNA]</scope>
</reference>
<protein>
    <recommendedName>
        <fullName evidence="4">snRNA-activating protein complex subunit 1</fullName>
    </recommendedName>
</protein>
<dbReference type="InterPro" id="IPR019188">
    <property type="entry name" value="SNAPC1"/>
</dbReference>
<dbReference type="PANTHER" id="PTHR15131">
    <property type="entry name" value="SMALL NUCLEAR RNA ACTIVATING COMPLEX, POLYPEPTIDE 1"/>
    <property type="match status" value="1"/>
</dbReference>
<comment type="caution">
    <text evidence="2">The sequence shown here is derived from an EMBL/GenBank/DDBJ whole genome shotgun (WGS) entry which is preliminary data.</text>
</comment>
<dbReference type="EMBL" id="BGPR01002714">
    <property type="protein sequence ID" value="GBM77844.1"/>
    <property type="molecule type" value="Genomic_DNA"/>
</dbReference>
<gene>
    <name evidence="2" type="ORF">AVEN_132207_1</name>
</gene>
<name>A0A4Y2IJM2_ARAVE</name>
<evidence type="ECO:0000313" key="2">
    <source>
        <dbReference type="EMBL" id="GBM77844.1"/>
    </source>
</evidence>
<evidence type="ECO:0000313" key="3">
    <source>
        <dbReference type="Proteomes" id="UP000499080"/>
    </source>
</evidence>
<dbReference type="AlphaFoldDB" id="A0A4Y2IJM2"/>
<evidence type="ECO:0008006" key="4">
    <source>
        <dbReference type="Google" id="ProtNLM"/>
    </source>
</evidence>
<sequence length="394" mass="44986">MMAELKYVAAGFLNDAERLLLDFIRENSMEFSIFAEVWKKHNFSLIYAGRANGKELREFTLEIFLISINFLESGSLLYQVGGTFLLYALYRNQILSPPLKIRLILNQFKTILALLDISRAENYRSLHYVISYLVENSFDFAACPKLKGPNSIRNEVYKEKDEQHPKVQESDIKYELTEIVETNVFYEIDESFTHYEKTVRSLNNPFVDMTSKHPSFKKFARQIDELLNEGKISDQDTGTSLKNSAIGSRRALLKAAAFSNPVYHYLSHDENATTSCVSDGIESAVEVPSNPPVPASAPRKKRPFRRGRRKVGRPKKLPSDRLIEVEVPPNPAKSTQEKGLSGRRRRRPRGPQFTRIRNYYAEDSADSDDLDVASTSSYLPRGDYVFSSYSDSSE</sequence>
<dbReference type="OrthoDB" id="20127at2759"/>
<dbReference type="GO" id="GO:0019185">
    <property type="term" value="C:snRNA-activating protein complex"/>
    <property type="evidence" value="ECO:0007669"/>
    <property type="project" value="TreeGrafter"/>
</dbReference>
<proteinExistence type="predicted"/>
<dbReference type="Proteomes" id="UP000499080">
    <property type="component" value="Unassembled WGS sequence"/>
</dbReference>
<feature type="compositionally biased region" description="Basic residues" evidence="1">
    <location>
        <begin position="298"/>
        <end position="316"/>
    </location>
</feature>
<dbReference type="GO" id="GO:0043565">
    <property type="term" value="F:sequence-specific DNA binding"/>
    <property type="evidence" value="ECO:0007669"/>
    <property type="project" value="TreeGrafter"/>
</dbReference>
<organism evidence="2 3">
    <name type="scientific">Araneus ventricosus</name>
    <name type="common">Orbweaver spider</name>
    <name type="synonym">Epeira ventricosa</name>
    <dbReference type="NCBI Taxonomy" id="182803"/>
    <lineage>
        <taxon>Eukaryota</taxon>
        <taxon>Metazoa</taxon>
        <taxon>Ecdysozoa</taxon>
        <taxon>Arthropoda</taxon>
        <taxon>Chelicerata</taxon>
        <taxon>Arachnida</taxon>
        <taxon>Araneae</taxon>
        <taxon>Araneomorphae</taxon>
        <taxon>Entelegynae</taxon>
        <taxon>Araneoidea</taxon>
        <taxon>Araneidae</taxon>
        <taxon>Araneus</taxon>
    </lineage>
</organism>
<dbReference type="Pfam" id="PF09808">
    <property type="entry name" value="SNAPC1"/>
    <property type="match status" value="1"/>
</dbReference>